<feature type="compositionally biased region" description="Basic and acidic residues" evidence="1">
    <location>
        <begin position="903"/>
        <end position="914"/>
    </location>
</feature>
<feature type="compositionally biased region" description="Basic and acidic residues" evidence="1">
    <location>
        <begin position="671"/>
        <end position="684"/>
    </location>
</feature>
<feature type="region of interest" description="Disordered" evidence="1">
    <location>
        <begin position="434"/>
        <end position="453"/>
    </location>
</feature>
<dbReference type="Proteomes" id="UP000002630">
    <property type="component" value="Linkage Group LG07"/>
</dbReference>
<feature type="compositionally biased region" description="Basic and acidic residues" evidence="1">
    <location>
        <begin position="91"/>
        <end position="112"/>
    </location>
</feature>
<keyword evidence="3" id="KW-1185">Reference proteome</keyword>
<evidence type="ECO:0000256" key="1">
    <source>
        <dbReference type="SAM" id="MobiDB-lite"/>
    </source>
</evidence>
<feature type="compositionally biased region" description="Gly residues" evidence="1">
    <location>
        <begin position="1211"/>
        <end position="1223"/>
    </location>
</feature>
<feature type="compositionally biased region" description="Basic and acidic residues" evidence="1">
    <location>
        <begin position="858"/>
        <end position="873"/>
    </location>
</feature>
<feature type="compositionally biased region" description="Basic and acidic residues" evidence="1">
    <location>
        <begin position="504"/>
        <end position="523"/>
    </location>
</feature>
<dbReference type="InParanoid" id="D8LTM9"/>
<protein>
    <submittedName>
        <fullName evidence="2">Uncharacterized protein</fullName>
    </submittedName>
</protein>
<feature type="compositionally biased region" description="Polar residues" evidence="1">
    <location>
        <begin position="14"/>
        <end position="29"/>
    </location>
</feature>
<dbReference type="OrthoDB" id="10425444at2759"/>
<feature type="compositionally biased region" description="Basic and acidic residues" evidence="1">
    <location>
        <begin position="557"/>
        <end position="571"/>
    </location>
</feature>
<feature type="compositionally biased region" description="Gly residues" evidence="1">
    <location>
        <begin position="471"/>
        <end position="494"/>
    </location>
</feature>
<proteinExistence type="predicted"/>
<name>D8LTM9_ECTSI</name>
<gene>
    <name evidence="2" type="ORF">Esi_0009_0056</name>
</gene>
<dbReference type="EMBL" id="FN649137">
    <property type="protein sequence ID" value="CBN73926.1"/>
    <property type="molecule type" value="Genomic_DNA"/>
</dbReference>
<feature type="region of interest" description="Disordered" evidence="1">
    <location>
        <begin position="87"/>
        <end position="122"/>
    </location>
</feature>
<feature type="region of interest" description="Disordered" evidence="1">
    <location>
        <begin position="257"/>
        <end position="277"/>
    </location>
</feature>
<feature type="compositionally biased region" description="Polar residues" evidence="1">
    <location>
        <begin position="626"/>
        <end position="647"/>
    </location>
</feature>
<feature type="region of interest" description="Disordered" evidence="1">
    <location>
        <begin position="199"/>
        <end position="222"/>
    </location>
</feature>
<feature type="region of interest" description="Disordered" evidence="1">
    <location>
        <begin position="543"/>
        <end position="873"/>
    </location>
</feature>
<feature type="region of interest" description="Disordered" evidence="1">
    <location>
        <begin position="349"/>
        <end position="371"/>
    </location>
</feature>
<evidence type="ECO:0000313" key="2">
    <source>
        <dbReference type="EMBL" id="CBN73926.1"/>
    </source>
</evidence>
<accession>D8LTM9</accession>
<feature type="region of interest" description="Disordered" evidence="1">
    <location>
        <begin position="1141"/>
        <end position="1260"/>
    </location>
</feature>
<reference evidence="2 3" key="1">
    <citation type="journal article" date="2010" name="Nature">
        <title>The Ectocarpus genome and the independent evolution of multicellularity in brown algae.</title>
        <authorList>
            <person name="Cock J.M."/>
            <person name="Sterck L."/>
            <person name="Rouze P."/>
            <person name="Scornet D."/>
            <person name="Allen A.E."/>
            <person name="Amoutzias G."/>
            <person name="Anthouard V."/>
            <person name="Artiguenave F."/>
            <person name="Aury J.M."/>
            <person name="Badger J.H."/>
            <person name="Beszteri B."/>
            <person name="Billiau K."/>
            <person name="Bonnet E."/>
            <person name="Bothwell J.H."/>
            <person name="Bowler C."/>
            <person name="Boyen C."/>
            <person name="Brownlee C."/>
            <person name="Carrano C.J."/>
            <person name="Charrier B."/>
            <person name="Cho G.Y."/>
            <person name="Coelho S.M."/>
            <person name="Collen J."/>
            <person name="Corre E."/>
            <person name="Da Silva C."/>
            <person name="Delage L."/>
            <person name="Delaroque N."/>
            <person name="Dittami S.M."/>
            <person name="Doulbeau S."/>
            <person name="Elias M."/>
            <person name="Farnham G."/>
            <person name="Gachon C.M."/>
            <person name="Gschloessl B."/>
            <person name="Heesch S."/>
            <person name="Jabbari K."/>
            <person name="Jubin C."/>
            <person name="Kawai H."/>
            <person name="Kimura K."/>
            <person name="Kloareg B."/>
            <person name="Kupper F.C."/>
            <person name="Lang D."/>
            <person name="Le Bail A."/>
            <person name="Leblanc C."/>
            <person name="Lerouge P."/>
            <person name="Lohr M."/>
            <person name="Lopez P.J."/>
            <person name="Martens C."/>
            <person name="Maumus F."/>
            <person name="Michel G."/>
            <person name="Miranda-Saavedra D."/>
            <person name="Morales J."/>
            <person name="Moreau H."/>
            <person name="Motomura T."/>
            <person name="Nagasato C."/>
            <person name="Napoli C.A."/>
            <person name="Nelson D.R."/>
            <person name="Nyvall-Collen P."/>
            <person name="Peters A.F."/>
            <person name="Pommier C."/>
            <person name="Potin P."/>
            <person name="Poulain J."/>
            <person name="Quesneville H."/>
            <person name="Read B."/>
            <person name="Rensing S.A."/>
            <person name="Ritter A."/>
            <person name="Rousvoal S."/>
            <person name="Samanta M."/>
            <person name="Samson G."/>
            <person name="Schroeder D.C."/>
            <person name="Segurens B."/>
            <person name="Strittmatter M."/>
            <person name="Tonon T."/>
            <person name="Tregear J.W."/>
            <person name="Valentin K."/>
            <person name="von Dassow P."/>
            <person name="Yamagishi T."/>
            <person name="Van de Peer Y."/>
            <person name="Wincker P."/>
        </authorList>
    </citation>
    <scope>NUCLEOTIDE SEQUENCE [LARGE SCALE GENOMIC DNA]</scope>
    <source>
        <strain evidence="3">Ec32 / CCAP1310/4</strain>
    </source>
</reference>
<organism evidence="2 3">
    <name type="scientific">Ectocarpus siliculosus</name>
    <name type="common">Brown alga</name>
    <name type="synonym">Conferva siliculosa</name>
    <dbReference type="NCBI Taxonomy" id="2880"/>
    <lineage>
        <taxon>Eukaryota</taxon>
        <taxon>Sar</taxon>
        <taxon>Stramenopiles</taxon>
        <taxon>Ochrophyta</taxon>
        <taxon>PX clade</taxon>
        <taxon>Phaeophyceae</taxon>
        <taxon>Ectocarpales</taxon>
        <taxon>Ectocarpaceae</taxon>
        <taxon>Ectocarpus</taxon>
    </lineage>
</organism>
<evidence type="ECO:0000313" key="3">
    <source>
        <dbReference type="Proteomes" id="UP000002630"/>
    </source>
</evidence>
<feature type="region of interest" description="Disordered" evidence="1">
    <location>
        <begin position="1355"/>
        <end position="1382"/>
    </location>
</feature>
<feature type="compositionally biased region" description="Low complexity" evidence="1">
    <location>
        <begin position="983"/>
        <end position="992"/>
    </location>
</feature>
<feature type="compositionally biased region" description="Basic and acidic residues" evidence="1">
    <location>
        <begin position="1365"/>
        <end position="1382"/>
    </location>
</feature>
<feature type="compositionally biased region" description="Basic residues" evidence="1">
    <location>
        <begin position="1037"/>
        <end position="1068"/>
    </location>
</feature>
<feature type="compositionally biased region" description="Polar residues" evidence="1">
    <location>
        <begin position="721"/>
        <end position="732"/>
    </location>
</feature>
<sequence>MTATAPAWEDDYSPASSKPSIVDQGQRTATAVGLDPTNEENDLDLSKPTLAAAVIRDAERRCLQQRERTSQAMERALAEVIKAGRAAQAETVRHQLRDLHDNEKDGQDDRGKAWTPHTRVGHRNSWDRKAKVGRATGLVRPPAWAKDFHEMKRRVSWASALESTIEDEVPPFLPEVPLEPPPAPVRRGTIVSAVLAAVAESPSSPPSTSSERNGTMGNSGPVLDDDWVVRKFAQIRRRSRGIDSAIGDISGLHKQAQPSVPVVDARKTSPNTHPMRIGGMVTLEPLLQRDATATDDAGSLSTDSGVFPHLTQSGETLRPLPLASRECQGQHHDAIDQTTVDDTVVAQADPQGSLLPPTNQDETGEDTQLEPPGNPFGAAENFQAWPHVLPSPREGQHGTSAPPAICEQDRAPVADRATREERLLEEGKLLEVSPEERALSLPSSSLVADDGSGELDPLGRRALWDARGPVSAGGGRGTGLRGRSGQGRGAGAEGGTVWSRRRKQKEEEEAAAREAAKNSKEKRAKMVLEVLARSEHIFRCNAERRRRRSSGNGIGKRALENVATKDGEEGRAATAPKSEARPYTSPASGGRQPAKVMVASAVSAGNDNINSRGNDATTCAHKDNSSKPNLKNQSANIRGGKSSSSFPGSDLRPDKHESPAGHGPTAGGARPGDEEAAKVERRESGAFVAAKRVAARRRLERAEEEARKQEETSKLEARASAPTSSGISSTRPSGLSLGSTDGSTIPLGVSVPPAAGTNGSTRDVLVRVRVPVAAQEDTTATAGSTTLTPGGGGTPLPDTQVPDDDGNYLVNGMVPEPLSQTSSGNAAKGVNASAAAAAAADKARERQRDRRRRHRRKEREEEERSSRLLEELERGAHGSIASFKGWKHRDVLDRRRSTLQRELEKADGMAREGARLSTSASSLAKRRLKTTAAPMTARTATASVTIAGGRGVAGASANDALPSATHRQGLRTTSVGRQHNRRGQQQQQQQHQGEGDGVRIAGVDSPGPDKDPSLAEAGGQAGQPEHSVERSEDRAGRRPHLGLRERQRRRRKRQRSRKQPRQRQHHLRRWDSLSSQQGNSSNEDNDDGVGARTTPMDGSDVLDPPESVEKTSHNDTFHVDDTSYRLTVPTGVIDENAQIVLSDAEREGPTGRPAKQNVTAEPLAGNPATREPATSQRRSTARRRYNSVEPRTEEHGAIPWRGGEVETAQASGGGREGGVGIIGNGSESRASVALESRFRRSRRRKSQENMGVRAAARGRRERDVISIQKVYEKGIGGGTEAVAASDATPTAANSFEELALRRRDEGTPQAYVQLDSSVDCSGDGDDVEDANMRAEDLHDSLHRTLEGGVEALGVQTRGQESNAQCDDHTPEQKARDADSSTKDFCDVLRRVEELE</sequence>
<feature type="region of interest" description="Disordered" evidence="1">
    <location>
        <begin position="465"/>
        <end position="523"/>
    </location>
</feature>
<dbReference type="EMBL" id="FN649732">
    <property type="protein sequence ID" value="CBN73926.1"/>
    <property type="molecule type" value="Genomic_DNA"/>
</dbReference>
<feature type="region of interest" description="Disordered" evidence="1">
    <location>
        <begin position="903"/>
        <end position="1124"/>
    </location>
</feature>
<feature type="compositionally biased region" description="Low complexity" evidence="1">
    <location>
        <begin position="733"/>
        <end position="744"/>
    </location>
</feature>
<feature type="compositionally biased region" description="Basic and acidic residues" evidence="1">
    <location>
        <begin position="1107"/>
        <end position="1123"/>
    </location>
</feature>
<feature type="compositionally biased region" description="Basic and acidic residues" evidence="1">
    <location>
        <begin position="700"/>
        <end position="717"/>
    </location>
</feature>
<feature type="compositionally biased region" description="Basic and acidic residues" evidence="1">
    <location>
        <begin position="1026"/>
        <end position="1036"/>
    </location>
</feature>
<feature type="compositionally biased region" description="Polar residues" evidence="1">
    <location>
        <begin position="1072"/>
        <end position="1082"/>
    </location>
</feature>
<feature type="compositionally biased region" description="Low complexity" evidence="1">
    <location>
        <begin position="930"/>
        <end position="942"/>
    </location>
</feature>
<feature type="compositionally biased region" description="Low complexity" evidence="1">
    <location>
        <begin position="199"/>
        <end position="210"/>
    </location>
</feature>
<feature type="compositionally biased region" description="Low complexity" evidence="1">
    <location>
        <begin position="777"/>
        <end position="788"/>
    </location>
</feature>
<feature type="region of interest" description="Disordered" evidence="1">
    <location>
        <begin position="1"/>
        <end position="47"/>
    </location>
</feature>
<feature type="compositionally biased region" description="Polar residues" evidence="1">
    <location>
        <begin position="603"/>
        <end position="617"/>
    </location>
</feature>